<name>A0A8J3YMM8_9ACTN</name>
<gene>
    <name evidence="1" type="ORF">Val02_49320</name>
</gene>
<dbReference type="RefSeq" id="WP_203901550.1">
    <property type="nucleotide sequence ID" value="NZ_BOPF01000019.1"/>
</dbReference>
<dbReference type="EMBL" id="BOPF01000019">
    <property type="protein sequence ID" value="GIJ48046.1"/>
    <property type="molecule type" value="Genomic_DNA"/>
</dbReference>
<keyword evidence="2" id="KW-1185">Reference proteome</keyword>
<comment type="caution">
    <text evidence="1">The sequence shown here is derived from an EMBL/GenBank/DDBJ whole genome shotgun (WGS) entry which is preliminary data.</text>
</comment>
<accession>A0A8J3YMM8</accession>
<sequence length="217" mass="23528">MLADISLWLDDRLFWPAFLLSVGGSDTAAVAFDVDPADVEEYAEQLHHPDSWPFISLPLGGGHGLHILFRNFEDDAGWDYLLQPAGSDTVTTLAALEGCFQGPGLSWPELLVAAGQPDPARSWSERLLLLLPALGDADLPHDADEPIISAFAAVGGLSQQRYKVAHELLTASRRFWGDPTWTEYADRRVRLGRHSPRGPAAPPDRLALIAEALGSGS</sequence>
<organism evidence="1 2">
    <name type="scientific">Virgisporangium aliadipatigenens</name>
    <dbReference type="NCBI Taxonomy" id="741659"/>
    <lineage>
        <taxon>Bacteria</taxon>
        <taxon>Bacillati</taxon>
        <taxon>Actinomycetota</taxon>
        <taxon>Actinomycetes</taxon>
        <taxon>Micromonosporales</taxon>
        <taxon>Micromonosporaceae</taxon>
        <taxon>Virgisporangium</taxon>
    </lineage>
</organism>
<reference evidence="1" key="1">
    <citation type="submission" date="2021-01" db="EMBL/GenBank/DDBJ databases">
        <title>Whole genome shotgun sequence of Virgisporangium aliadipatigenens NBRC 105644.</title>
        <authorList>
            <person name="Komaki H."/>
            <person name="Tamura T."/>
        </authorList>
    </citation>
    <scope>NUCLEOTIDE SEQUENCE</scope>
    <source>
        <strain evidence="1">NBRC 105644</strain>
    </source>
</reference>
<evidence type="ECO:0000313" key="1">
    <source>
        <dbReference type="EMBL" id="GIJ48046.1"/>
    </source>
</evidence>
<protein>
    <submittedName>
        <fullName evidence="1">Uncharacterized protein</fullName>
    </submittedName>
</protein>
<proteinExistence type="predicted"/>
<dbReference type="AlphaFoldDB" id="A0A8J3YMM8"/>
<dbReference type="Proteomes" id="UP000619260">
    <property type="component" value="Unassembled WGS sequence"/>
</dbReference>
<evidence type="ECO:0000313" key="2">
    <source>
        <dbReference type="Proteomes" id="UP000619260"/>
    </source>
</evidence>